<evidence type="ECO:0000313" key="1">
    <source>
        <dbReference type="EMBL" id="KKN14630.1"/>
    </source>
</evidence>
<reference evidence="1" key="1">
    <citation type="journal article" date="2015" name="Nature">
        <title>Complex archaea that bridge the gap between prokaryotes and eukaryotes.</title>
        <authorList>
            <person name="Spang A."/>
            <person name="Saw J.H."/>
            <person name="Jorgensen S.L."/>
            <person name="Zaremba-Niedzwiedzka K."/>
            <person name="Martijn J."/>
            <person name="Lind A.E."/>
            <person name="van Eijk R."/>
            <person name="Schleper C."/>
            <person name="Guy L."/>
            <person name="Ettema T.J."/>
        </authorList>
    </citation>
    <scope>NUCLEOTIDE SEQUENCE</scope>
</reference>
<protein>
    <submittedName>
        <fullName evidence="1">Uncharacterized protein</fullName>
    </submittedName>
</protein>
<accession>A0A0F9N4X7</accession>
<gene>
    <name evidence="1" type="ORF">LCGC14_0994210</name>
</gene>
<name>A0A0F9N4X7_9ZZZZ</name>
<dbReference type="EMBL" id="LAZR01003798">
    <property type="protein sequence ID" value="KKN14630.1"/>
    <property type="molecule type" value="Genomic_DNA"/>
</dbReference>
<comment type="caution">
    <text evidence="1">The sequence shown here is derived from an EMBL/GenBank/DDBJ whole genome shotgun (WGS) entry which is preliminary data.</text>
</comment>
<proteinExistence type="predicted"/>
<organism evidence="1">
    <name type="scientific">marine sediment metagenome</name>
    <dbReference type="NCBI Taxonomy" id="412755"/>
    <lineage>
        <taxon>unclassified sequences</taxon>
        <taxon>metagenomes</taxon>
        <taxon>ecological metagenomes</taxon>
    </lineage>
</organism>
<sequence>MVAKTRCKECRHKRGLRSTANLTKTEPYVAKKKACECACHEEGGKP</sequence>
<dbReference type="AlphaFoldDB" id="A0A0F9N4X7"/>